<feature type="domain" description="RNA polymerase sigma-70 region 4" evidence="7">
    <location>
        <begin position="148"/>
        <end position="195"/>
    </location>
</feature>
<dbReference type="Gene3D" id="1.10.1740.10">
    <property type="match status" value="1"/>
</dbReference>
<reference evidence="8 9" key="1">
    <citation type="submission" date="2021-03" db="EMBL/GenBank/DDBJ databases">
        <title>Novel species identification of genus Shewanella.</title>
        <authorList>
            <person name="Liu G."/>
            <person name="Zhang Q."/>
        </authorList>
    </citation>
    <scope>NUCLEOTIDE SEQUENCE [LARGE SCALE GENOMIC DNA]</scope>
    <source>
        <strain evidence="8 9">FJAT-51800</strain>
    </source>
</reference>
<gene>
    <name evidence="8" type="ORF">JYB87_07320</name>
</gene>
<evidence type="ECO:0000256" key="1">
    <source>
        <dbReference type="ARBA" id="ARBA00010641"/>
    </source>
</evidence>
<proteinExistence type="inferred from homology"/>
<evidence type="ECO:0000256" key="2">
    <source>
        <dbReference type="ARBA" id="ARBA00023015"/>
    </source>
</evidence>
<dbReference type="SUPFAM" id="SSF88946">
    <property type="entry name" value="Sigma2 domain of RNA polymerase sigma factors"/>
    <property type="match status" value="1"/>
</dbReference>
<dbReference type="Proteomes" id="UP000662770">
    <property type="component" value="Chromosome"/>
</dbReference>
<accession>A0ABX7QVL0</accession>
<name>A0ABX7QVL0_9GAMM</name>
<keyword evidence="9" id="KW-1185">Reference proteome</keyword>
<organism evidence="8 9">
    <name type="scientific">Shewanella avicenniae</name>
    <dbReference type="NCBI Taxonomy" id="2814294"/>
    <lineage>
        <taxon>Bacteria</taxon>
        <taxon>Pseudomonadati</taxon>
        <taxon>Pseudomonadota</taxon>
        <taxon>Gammaproteobacteria</taxon>
        <taxon>Alteromonadales</taxon>
        <taxon>Shewanellaceae</taxon>
        <taxon>Shewanella</taxon>
    </lineage>
</organism>
<dbReference type="InterPro" id="IPR036388">
    <property type="entry name" value="WH-like_DNA-bd_sf"/>
</dbReference>
<evidence type="ECO:0000256" key="4">
    <source>
        <dbReference type="ARBA" id="ARBA00023125"/>
    </source>
</evidence>
<dbReference type="Pfam" id="PF04542">
    <property type="entry name" value="Sigma70_r2"/>
    <property type="match status" value="1"/>
</dbReference>
<dbReference type="InterPro" id="IPR039425">
    <property type="entry name" value="RNA_pol_sigma-70-like"/>
</dbReference>
<dbReference type="Pfam" id="PF04545">
    <property type="entry name" value="Sigma70_r4"/>
    <property type="match status" value="1"/>
</dbReference>
<dbReference type="SUPFAM" id="SSF88659">
    <property type="entry name" value="Sigma3 and sigma4 domains of RNA polymerase sigma factors"/>
    <property type="match status" value="1"/>
</dbReference>
<evidence type="ECO:0000256" key="5">
    <source>
        <dbReference type="ARBA" id="ARBA00023163"/>
    </source>
</evidence>
<dbReference type="InterPro" id="IPR014284">
    <property type="entry name" value="RNA_pol_sigma-70_dom"/>
</dbReference>
<dbReference type="PANTHER" id="PTHR43133">
    <property type="entry name" value="RNA POLYMERASE ECF-TYPE SIGMA FACTO"/>
    <property type="match status" value="1"/>
</dbReference>
<dbReference type="PANTHER" id="PTHR43133:SF62">
    <property type="entry name" value="RNA POLYMERASE SIGMA FACTOR SIGZ"/>
    <property type="match status" value="1"/>
</dbReference>
<keyword evidence="5" id="KW-0804">Transcription</keyword>
<comment type="similarity">
    <text evidence="1">Belongs to the sigma-70 factor family. ECF subfamily.</text>
</comment>
<keyword evidence="4" id="KW-0238">DNA-binding</keyword>
<dbReference type="CDD" id="cd06171">
    <property type="entry name" value="Sigma70_r4"/>
    <property type="match status" value="1"/>
</dbReference>
<dbReference type="InterPro" id="IPR013325">
    <property type="entry name" value="RNA_pol_sigma_r2"/>
</dbReference>
<dbReference type="NCBIfam" id="TIGR02937">
    <property type="entry name" value="sigma70-ECF"/>
    <property type="match status" value="1"/>
</dbReference>
<dbReference type="EMBL" id="CP071503">
    <property type="protein sequence ID" value="QSX35020.1"/>
    <property type="molecule type" value="Genomic_DNA"/>
</dbReference>
<evidence type="ECO:0000256" key="3">
    <source>
        <dbReference type="ARBA" id="ARBA00023082"/>
    </source>
</evidence>
<protein>
    <submittedName>
        <fullName evidence="8">Sigma-70 family RNA polymerase sigma factor</fullName>
    </submittedName>
</protein>
<evidence type="ECO:0000259" key="7">
    <source>
        <dbReference type="Pfam" id="PF04545"/>
    </source>
</evidence>
<evidence type="ECO:0000313" key="8">
    <source>
        <dbReference type="EMBL" id="QSX35020.1"/>
    </source>
</evidence>
<evidence type="ECO:0000313" key="9">
    <source>
        <dbReference type="Proteomes" id="UP000662770"/>
    </source>
</evidence>
<dbReference type="Gene3D" id="1.10.10.10">
    <property type="entry name" value="Winged helix-like DNA-binding domain superfamily/Winged helix DNA-binding domain"/>
    <property type="match status" value="1"/>
</dbReference>
<sequence>MTVQLSNAMNQRTSSENQTPHQWLNTLLLQVAAERDKAAFQQIFHHVAGKIMSFGQQRLGSQGLAKDLLQETMTLVWTKAHLFDAEKGNAITWIFTVMRNQCFDMLRKVQHNREDCLGDNIWPLVDVAPAEADHAVTREQQSLLLSHLEKLPPKQRQVVQGIYLRELTHQQLAEELKVPVGTVKSRLRLGLEKLRSCMEQYDD</sequence>
<feature type="domain" description="RNA polymerase sigma-70 region 2" evidence="6">
    <location>
        <begin position="44"/>
        <end position="110"/>
    </location>
</feature>
<dbReference type="InterPro" id="IPR007627">
    <property type="entry name" value="RNA_pol_sigma70_r2"/>
</dbReference>
<keyword evidence="3" id="KW-0731">Sigma factor</keyword>
<keyword evidence="2" id="KW-0805">Transcription regulation</keyword>
<evidence type="ECO:0000259" key="6">
    <source>
        <dbReference type="Pfam" id="PF04542"/>
    </source>
</evidence>
<dbReference type="InterPro" id="IPR013324">
    <property type="entry name" value="RNA_pol_sigma_r3/r4-like"/>
</dbReference>
<dbReference type="InterPro" id="IPR007630">
    <property type="entry name" value="RNA_pol_sigma70_r4"/>
</dbReference>